<proteinExistence type="inferred from homology"/>
<keyword evidence="3 6" id="KW-0689">Ribosomal protein</keyword>
<dbReference type="AlphaFoldDB" id="A0A1R0F7T5"/>
<gene>
    <name evidence="6" type="primary">rplJ</name>
    <name evidence="7" type="ORF">PEB0149_004520</name>
</gene>
<dbReference type="GO" id="GO:0070180">
    <property type="term" value="F:large ribosomal subunit rRNA binding"/>
    <property type="evidence" value="ECO:0007669"/>
    <property type="project" value="UniProtKB-UniRule"/>
</dbReference>
<comment type="subunit">
    <text evidence="6">Part of the ribosomal stalk of the 50S ribosomal subunit. The N-terminus interacts with L11 and the large rRNA to form the base of the stalk. The C-terminus forms an elongated spine to which L12 dimers bind in a sequential fashion forming a multimeric L10(L12)X complex.</text>
</comment>
<keyword evidence="6" id="KW-0694">RNA-binding</keyword>
<dbReference type="Gene3D" id="3.30.70.1730">
    <property type="match status" value="1"/>
</dbReference>
<comment type="function">
    <text evidence="1 6">Forms part of the ribosomal stalk, playing a central role in the interaction of the ribosome with GTP-bound translation factors.</text>
</comment>
<comment type="similarity">
    <text evidence="2 6">Belongs to the universal ribosomal protein uL10 family.</text>
</comment>
<dbReference type="RefSeq" id="WP_075870850.1">
    <property type="nucleotide sequence ID" value="NZ_CALYQA010000003.1"/>
</dbReference>
<evidence type="ECO:0000256" key="4">
    <source>
        <dbReference type="ARBA" id="ARBA00023274"/>
    </source>
</evidence>
<organism evidence="7 8">
    <name type="scientific">Bartonella apis</name>
    <dbReference type="NCBI Taxonomy" id="1686310"/>
    <lineage>
        <taxon>Bacteria</taxon>
        <taxon>Pseudomonadati</taxon>
        <taxon>Pseudomonadota</taxon>
        <taxon>Alphaproteobacteria</taxon>
        <taxon>Hyphomicrobiales</taxon>
        <taxon>Bartonellaceae</taxon>
        <taxon>Bartonella</taxon>
    </lineage>
</organism>
<keyword evidence="4 6" id="KW-0687">Ribonucleoprotein</keyword>
<dbReference type="HAMAP" id="MF_00362">
    <property type="entry name" value="Ribosomal_uL10"/>
    <property type="match status" value="1"/>
</dbReference>
<protein>
    <recommendedName>
        <fullName evidence="5 6">Large ribosomal subunit protein uL10</fullName>
    </recommendedName>
</protein>
<evidence type="ECO:0000313" key="7">
    <source>
        <dbReference type="EMBL" id="OLY43034.1"/>
    </source>
</evidence>
<dbReference type="NCBIfam" id="NF000955">
    <property type="entry name" value="PRK00099.1-1"/>
    <property type="match status" value="1"/>
</dbReference>
<evidence type="ECO:0000256" key="2">
    <source>
        <dbReference type="ARBA" id="ARBA00008889"/>
    </source>
</evidence>
<evidence type="ECO:0000256" key="5">
    <source>
        <dbReference type="ARBA" id="ARBA00035202"/>
    </source>
</evidence>
<name>A0A1R0F7T5_9HYPH</name>
<keyword evidence="8" id="KW-1185">Reference proteome</keyword>
<dbReference type="Proteomes" id="UP000187344">
    <property type="component" value="Unassembled WGS sequence"/>
</dbReference>
<evidence type="ECO:0000256" key="1">
    <source>
        <dbReference type="ARBA" id="ARBA00002633"/>
    </source>
</evidence>
<sequence>MDRAEKREFVTWLNGALKESGSVVVAHYSGLTVSQMNELRSKMSEAGGSVKVAKNRLAKIALKGTDSESISGLFTGQTLIAYSSDPVTAPKIAVEFSKANDKLVILGGAMGTTNLNADAVKSLASLPSLDELRAKLVGMISTPATRIAQVVKAPAGQVARVIGAYARKSEAA</sequence>
<evidence type="ECO:0000313" key="8">
    <source>
        <dbReference type="Proteomes" id="UP000187344"/>
    </source>
</evidence>
<dbReference type="PANTHER" id="PTHR11560">
    <property type="entry name" value="39S RIBOSOMAL PROTEIN L10, MITOCHONDRIAL"/>
    <property type="match status" value="1"/>
</dbReference>
<dbReference type="InterPro" id="IPR022973">
    <property type="entry name" value="Ribosomal_uL10_bac"/>
</dbReference>
<evidence type="ECO:0000256" key="6">
    <source>
        <dbReference type="HAMAP-Rule" id="MF_00362"/>
    </source>
</evidence>
<evidence type="ECO:0000256" key="3">
    <source>
        <dbReference type="ARBA" id="ARBA00022980"/>
    </source>
</evidence>
<dbReference type="InterPro" id="IPR001790">
    <property type="entry name" value="Ribosomal_uL10"/>
</dbReference>
<keyword evidence="6" id="KW-0699">rRNA-binding</keyword>
<dbReference type="GO" id="GO:0003735">
    <property type="term" value="F:structural constituent of ribosome"/>
    <property type="evidence" value="ECO:0007669"/>
    <property type="project" value="InterPro"/>
</dbReference>
<dbReference type="InterPro" id="IPR047865">
    <property type="entry name" value="Ribosomal_uL10_bac_type"/>
</dbReference>
<dbReference type="Pfam" id="PF00466">
    <property type="entry name" value="Ribosomal_L10"/>
    <property type="match status" value="1"/>
</dbReference>
<dbReference type="Gene3D" id="6.10.250.290">
    <property type="match status" value="1"/>
</dbReference>
<dbReference type="InterPro" id="IPR002363">
    <property type="entry name" value="Ribosomal_uL10_CS_bac"/>
</dbReference>
<dbReference type="GO" id="GO:0006412">
    <property type="term" value="P:translation"/>
    <property type="evidence" value="ECO:0007669"/>
    <property type="project" value="UniProtKB-UniRule"/>
</dbReference>
<dbReference type="OrthoDB" id="9791972at2"/>
<dbReference type="InterPro" id="IPR043141">
    <property type="entry name" value="Ribosomal_uL10-like_sf"/>
</dbReference>
<dbReference type="CDD" id="cd05797">
    <property type="entry name" value="Ribosomal_L10"/>
    <property type="match status" value="1"/>
</dbReference>
<reference evidence="7 8" key="1">
    <citation type="submission" date="2016-12" db="EMBL/GenBank/DDBJ databases">
        <title>Comparative genomics of Bartonella apis.</title>
        <authorList>
            <person name="Engel P."/>
        </authorList>
    </citation>
    <scope>NUCLEOTIDE SEQUENCE [LARGE SCALE GENOMIC DNA]</scope>
    <source>
        <strain evidence="7 8">PEB0149</strain>
    </source>
</reference>
<dbReference type="GO" id="GO:0015934">
    <property type="term" value="C:large ribosomal subunit"/>
    <property type="evidence" value="ECO:0007669"/>
    <property type="project" value="InterPro"/>
</dbReference>
<comment type="caution">
    <text evidence="7">The sequence shown here is derived from an EMBL/GenBank/DDBJ whole genome shotgun (WGS) entry which is preliminary data.</text>
</comment>
<dbReference type="EMBL" id="LXYT01000003">
    <property type="protein sequence ID" value="OLY43034.1"/>
    <property type="molecule type" value="Genomic_DNA"/>
</dbReference>
<accession>A0A1R0F7T5</accession>
<dbReference type="PROSITE" id="PS01109">
    <property type="entry name" value="RIBOSOMAL_L10"/>
    <property type="match status" value="1"/>
</dbReference>
<dbReference type="SUPFAM" id="SSF160369">
    <property type="entry name" value="Ribosomal protein L10-like"/>
    <property type="match status" value="1"/>
</dbReference>